<evidence type="ECO:0000313" key="2">
    <source>
        <dbReference type="EMBL" id="ASQ44655.1"/>
    </source>
</evidence>
<dbReference type="EMBL" id="CP016397">
    <property type="protein sequence ID" value="ASQ44655.1"/>
    <property type="molecule type" value="Genomic_DNA"/>
</dbReference>
<feature type="region of interest" description="Disordered" evidence="1">
    <location>
        <begin position="1"/>
        <end position="59"/>
    </location>
</feature>
<proteinExistence type="predicted"/>
<dbReference type="KEGG" id="lcd:clem_00445"/>
<dbReference type="RefSeq" id="WP_094089803.1">
    <property type="nucleotide sequence ID" value="NZ_CP016397.1"/>
</dbReference>
<sequence>MKKSAKISRQNKGKKIAKEQLNKVSGGSSTPQTELGCDENGVRVGILGPVGGSPQNAKK</sequence>
<accession>A0A222NYL9</accession>
<keyword evidence="3" id="KW-1185">Reference proteome</keyword>
<reference evidence="3" key="1">
    <citation type="submission" date="2016-07" db="EMBL/GenBank/DDBJ databases">
        <authorList>
            <person name="Florea S."/>
            <person name="Webb J.S."/>
            <person name="Jaromczyk J."/>
            <person name="Schardl C.L."/>
        </authorList>
    </citation>
    <scope>NUCLEOTIDE SEQUENCE [LARGE SCALE GENOMIC DNA]</scope>
    <source>
        <strain evidence="3">CDC-D5610</strain>
    </source>
</reference>
<dbReference type="Proteomes" id="UP000201728">
    <property type="component" value="Chromosome"/>
</dbReference>
<name>A0A222NYL9_9GAMM</name>
<dbReference type="AlphaFoldDB" id="A0A222NYL9"/>
<gene>
    <name evidence="2" type="ORF">clem_00445</name>
</gene>
<protein>
    <submittedName>
        <fullName evidence="2">Uncharacterized protein</fullName>
    </submittedName>
</protein>
<evidence type="ECO:0000313" key="3">
    <source>
        <dbReference type="Proteomes" id="UP000201728"/>
    </source>
</evidence>
<feature type="compositionally biased region" description="Basic residues" evidence="1">
    <location>
        <begin position="1"/>
        <end position="15"/>
    </location>
</feature>
<dbReference type="OrthoDB" id="9945691at2"/>
<evidence type="ECO:0000256" key="1">
    <source>
        <dbReference type="SAM" id="MobiDB-lite"/>
    </source>
</evidence>
<organism evidence="2 3">
    <name type="scientific">Legionella clemsonensis</name>
    <dbReference type="NCBI Taxonomy" id="1867846"/>
    <lineage>
        <taxon>Bacteria</taxon>
        <taxon>Pseudomonadati</taxon>
        <taxon>Pseudomonadota</taxon>
        <taxon>Gammaproteobacteria</taxon>
        <taxon>Legionellales</taxon>
        <taxon>Legionellaceae</taxon>
        <taxon>Legionella</taxon>
    </lineage>
</organism>
<feature type="compositionally biased region" description="Polar residues" evidence="1">
    <location>
        <begin position="22"/>
        <end position="33"/>
    </location>
</feature>